<dbReference type="SUPFAM" id="SSF47240">
    <property type="entry name" value="Ferritin-like"/>
    <property type="match status" value="1"/>
</dbReference>
<dbReference type="GO" id="GO:0008199">
    <property type="term" value="F:ferric iron binding"/>
    <property type="evidence" value="ECO:0007669"/>
    <property type="project" value="InterPro"/>
</dbReference>
<dbReference type="RefSeq" id="WP_161553351.1">
    <property type="nucleotide sequence ID" value="NZ_AP022325.1"/>
</dbReference>
<dbReference type="InterPro" id="IPR012347">
    <property type="entry name" value="Ferritin-like"/>
</dbReference>
<feature type="domain" description="Ferritin/DPS" evidence="3">
    <location>
        <begin position="5"/>
        <end position="99"/>
    </location>
</feature>
<name>A0A809SF63_9BACT</name>
<dbReference type="CDD" id="cd01043">
    <property type="entry name" value="DPS"/>
    <property type="match status" value="1"/>
</dbReference>
<evidence type="ECO:0000313" key="5">
    <source>
        <dbReference type="Proteomes" id="UP000464317"/>
    </source>
</evidence>
<accession>A0A809SF63</accession>
<evidence type="ECO:0000256" key="2">
    <source>
        <dbReference type="RuleBase" id="RU003875"/>
    </source>
</evidence>
<comment type="similarity">
    <text evidence="1 2">Belongs to the Dps family.</text>
</comment>
<dbReference type="KEGG" id="mfel:JPM2_6510"/>
<dbReference type="AlphaFoldDB" id="A0A809SF63"/>
<dbReference type="EMBL" id="AP022325">
    <property type="protein sequence ID" value="BBU47958.1"/>
    <property type="molecule type" value="Genomic_DNA"/>
</dbReference>
<dbReference type="PANTHER" id="PTHR42932:SF1">
    <property type="entry name" value="GENERAL STRESS PROTEIN 20U"/>
    <property type="match status" value="1"/>
</dbReference>
<dbReference type="Gene3D" id="1.20.1260.10">
    <property type="match status" value="1"/>
</dbReference>
<keyword evidence="5" id="KW-1185">Reference proteome</keyword>
<evidence type="ECO:0000259" key="3">
    <source>
        <dbReference type="Pfam" id="PF00210"/>
    </source>
</evidence>
<dbReference type="Pfam" id="PF00210">
    <property type="entry name" value="Ferritin"/>
    <property type="match status" value="1"/>
</dbReference>
<sequence length="138" mass="16522">MKEIQELKKLQANLQVFYQKLSNIHWNIKGLEFFEIHEEVDKLRNEVNNFVDEVAEKILMKNNLALGSYNEVLKLSSLKELTSQEFEYEQATKNIINDLNFILIGIEEFEWSKRVQPLIDEVLLTFDKWLWQFSKLIK</sequence>
<proteinExistence type="inferred from homology"/>
<dbReference type="InterPro" id="IPR008331">
    <property type="entry name" value="Ferritin_DPS_dom"/>
</dbReference>
<organism evidence="4 5">
    <name type="scientific">Mycoplasmopsis felis</name>
    <dbReference type="NCBI Taxonomy" id="33923"/>
    <lineage>
        <taxon>Bacteria</taxon>
        <taxon>Bacillati</taxon>
        <taxon>Mycoplasmatota</taxon>
        <taxon>Mycoplasmoidales</taxon>
        <taxon>Metamycoplasmataceae</taxon>
        <taxon>Mycoplasmopsis</taxon>
    </lineage>
</organism>
<dbReference type="Proteomes" id="UP000464317">
    <property type="component" value="Chromosome"/>
</dbReference>
<evidence type="ECO:0000256" key="1">
    <source>
        <dbReference type="ARBA" id="ARBA00009497"/>
    </source>
</evidence>
<dbReference type="PRINTS" id="PR01346">
    <property type="entry name" value="HELNAPAPROT"/>
</dbReference>
<dbReference type="InterPro" id="IPR002177">
    <property type="entry name" value="DPS_DNA-bd"/>
</dbReference>
<dbReference type="PIRSF" id="PIRSF005900">
    <property type="entry name" value="Dps"/>
    <property type="match status" value="1"/>
</dbReference>
<dbReference type="PANTHER" id="PTHR42932">
    <property type="entry name" value="GENERAL STRESS PROTEIN 20U"/>
    <property type="match status" value="1"/>
</dbReference>
<reference evidence="4 5" key="1">
    <citation type="submission" date="2020-01" db="EMBL/GenBank/DDBJ databases">
        <title>Complete genome sequence of Mycoplasma felis strain Myco-2.</title>
        <authorList>
            <person name="Kinoshita Y."/>
            <person name="Niwa H."/>
            <person name="Uchida-Fujii E."/>
            <person name="Nukada T."/>
        </authorList>
    </citation>
    <scope>NUCLEOTIDE SEQUENCE [LARGE SCALE GENOMIC DNA]</scope>
    <source>
        <strain evidence="4 5">Myco-2</strain>
    </source>
</reference>
<dbReference type="InterPro" id="IPR009078">
    <property type="entry name" value="Ferritin-like_SF"/>
</dbReference>
<evidence type="ECO:0000313" key="4">
    <source>
        <dbReference type="EMBL" id="BBU47958.1"/>
    </source>
</evidence>
<protein>
    <submittedName>
        <fullName evidence="4">DNA protection during starvation protein</fullName>
    </submittedName>
</protein>
<gene>
    <name evidence="4" type="primary">dps</name>
    <name evidence="4" type="ORF">JPM2_6510</name>
</gene>